<sequence>MTPHQQPPRTAPPHAAPPRVLLVEDDPISRSFLAAALAAVPAEVDAADSVAAAVALASSQDYALWMIDARLPDGSGSELLARLREKHPHTPALAHTAAHESTILDALLAAGFGEALVKPMPAATVQAAVRRLLGLSGGPARIDAVADDGPLPLWDYEAAARALNGNRTHVDTLRGLFAQELPKSLQAITDASARGDSDAMRADLHRLRASCGFVGALRLGSAVEALHREPASAGLREAFVQAARETMDSL</sequence>
<protein>
    <submittedName>
        <fullName evidence="7">Response regulator</fullName>
    </submittedName>
</protein>
<evidence type="ECO:0000313" key="8">
    <source>
        <dbReference type="Proteomes" id="UP000663400"/>
    </source>
</evidence>
<dbReference type="InterPro" id="IPR001789">
    <property type="entry name" value="Sig_transdc_resp-reg_receiver"/>
</dbReference>
<dbReference type="EMBL" id="CP071517">
    <property type="protein sequence ID" value="QSX75368.1"/>
    <property type="molecule type" value="Genomic_DNA"/>
</dbReference>
<dbReference type="SMART" id="SM00448">
    <property type="entry name" value="REC"/>
    <property type="match status" value="1"/>
</dbReference>
<dbReference type="Pfam" id="PF00072">
    <property type="entry name" value="Response_reg"/>
    <property type="match status" value="1"/>
</dbReference>
<dbReference type="Pfam" id="PF01627">
    <property type="entry name" value="Hpt"/>
    <property type="match status" value="1"/>
</dbReference>
<evidence type="ECO:0000256" key="3">
    <source>
        <dbReference type="PROSITE-ProRule" id="PRU00110"/>
    </source>
</evidence>
<dbReference type="RefSeq" id="WP_200604608.1">
    <property type="nucleotide sequence ID" value="NZ_CP071517.1"/>
</dbReference>
<dbReference type="InterPro" id="IPR050595">
    <property type="entry name" value="Bact_response_regulator"/>
</dbReference>
<feature type="modified residue" description="Phosphohistidine" evidence="3">
    <location>
        <position position="205"/>
    </location>
</feature>
<dbReference type="PROSITE" id="PS50894">
    <property type="entry name" value="HPT"/>
    <property type="match status" value="1"/>
</dbReference>
<dbReference type="PROSITE" id="PS50110">
    <property type="entry name" value="RESPONSE_REGULATORY"/>
    <property type="match status" value="1"/>
</dbReference>
<dbReference type="InterPro" id="IPR011006">
    <property type="entry name" value="CheY-like_superfamily"/>
</dbReference>
<keyword evidence="1 4" id="KW-0597">Phosphoprotein</keyword>
<evidence type="ECO:0000259" key="6">
    <source>
        <dbReference type="PROSITE" id="PS50894"/>
    </source>
</evidence>
<evidence type="ECO:0000259" key="5">
    <source>
        <dbReference type="PROSITE" id="PS50110"/>
    </source>
</evidence>
<reference evidence="7 8" key="1">
    <citation type="submission" date="2021-02" db="EMBL/GenBank/DDBJ databases">
        <title>Lysobacter arenosi sp. nov., isolated from soil of gangwondo yeongwol, south Korea.</title>
        <authorList>
            <person name="Kim K.R."/>
            <person name="Kim K.H."/>
            <person name="Jeon C.O."/>
        </authorList>
    </citation>
    <scope>NUCLEOTIDE SEQUENCE [LARGE SCALE GENOMIC DNA]</scope>
    <source>
        <strain evidence="7 8">R7</strain>
    </source>
</reference>
<keyword evidence="2" id="KW-0902">Two-component regulatory system</keyword>
<dbReference type="CDD" id="cd00156">
    <property type="entry name" value="REC"/>
    <property type="match status" value="1"/>
</dbReference>
<name>A0ABX7RB56_9GAMM</name>
<dbReference type="InterPro" id="IPR036641">
    <property type="entry name" value="HPT_dom_sf"/>
</dbReference>
<dbReference type="PANTHER" id="PTHR44591:SF21">
    <property type="entry name" value="TWO-COMPONENT RESPONSE REGULATOR"/>
    <property type="match status" value="1"/>
</dbReference>
<feature type="domain" description="Response regulatory" evidence="5">
    <location>
        <begin position="19"/>
        <end position="133"/>
    </location>
</feature>
<gene>
    <name evidence="7" type="ORF">HIV01_002075</name>
</gene>
<accession>A0ABX7RB56</accession>
<dbReference type="SUPFAM" id="SSF47226">
    <property type="entry name" value="Histidine-containing phosphotransfer domain, HPT domain"/>
    <property type="match status" value="1"/>
</dbReference>
<feature type="domain" description="HPt" evidence="6">
    <location>
        <begin position="166"/>
        <end position="250"/>
    </location>
</feature>
<dbReference type="SUPFAM" id="SSF52172">
    <property type="entry name" value="CheY-like"/>
    <property type="match status" value="1"/>
</dbReference>
<dbReference type="InterPro" id="IPR008207">
    <property type="entry name" value="Sig_transdc_His_kin_Hpt_dom"/>
</dbReference>
<organism evidence="7 8">
    <name type="scientific">Lysobacter arenosi</name>
    <dbReference type="NCBI Taxonomy" id="2795387"/>
    <lineage>
        <taxon>Bacteria</taxon>
        <taxon>Pseudomonadati</taxon>
        <taxon>Pseudomonadota</taxon>
        <taxon>Gammaproteobacteria</taxon>
        <taxon>Lysobacterales</taxon>
        <taxon>Lysobacteraceae</taxon>
        <taxon>Lysobacter</taxon>
    </lineage>
</organism>
<dbReference type="Gene3D" id="3.40.50.2300">
    <property type="match status" value="1"/>
</dbReference>
<dbReference type="PANTHER" id="PTHR44591">
    <property type="entry name" value="STRESS RESPONSE REGULATOR PROTEIN 1"/>
    <property type="match status" value="1"/>
</dbReference>
<evidence type="ECO:0000313" key="7">
    <source>
        <dbReference type="EMBL" id="QSX75368.1"/>
    </source>
</evidence>
<keyword evidence="8" id="KW-1185">Reference proteome</keyword>
<proteinExistence type="predicted"/>
<dbReference type="Gene3D" id="1.20.120.160">
    <property type="entry name" value="HPT domain"/>
    <property type="match status" value="1"/>
</dbReference>
<evidence type="ECO:0000256" key="4">
    <source>
        <dbReference type="PROSITE-ProRule" id="PRU00169"/>
    </source>
</evidence>
<dbReference type="Proteomes" id="UP000663400">
    <property type="component" value="Chromosome"/>
</dbReference>
<feature type="modified residue" description="4-aspartylphosphate" evidence="4">
    <location>
        <position position="68"/>
    </location>
</feature>
<evidence type="ECO:0000256" key="2">
    <source>
        <dbReference type="ARBA" id="ARBA00023012"/>
    </source>
</evidence>
<evidence type="ECO:0000256" key="1">
    <source>
        <dbReference type="ARBA" id="ARBA00022553"/>
    </source>
</evidence>